<evidence type="ECO:0000313" key="1">
    <source>
        <dbReference type="EMBL" id="OSO94115.1"/>
    </source>
</evidence>
<accession>A0A1X4GA89</accession>
<organism evidence="1 2">
    <name type="scientific">Cylindrospermopsis raciborskii CENA303</name>
    <dbReference type="NCBI Taxonomy" id="1170769"/>
    <lineage>
        <taxon>Bacteria</taxon>
        <taxon>Bacillati</taxon>
        <taxon>Cyanobacteriota</taxon>
        <taxon>Cyanophyceae</taxon>
        <taxon>Nostocales</taxon>
        <taxon>Aphanizomenonaceae</taxon>
        <taxon>Cylindrospermopsis</taxon>
    </lineage>
</organism>
<dbReference type="AlphaFoldDB" id="A0A1X4GA89"/>
<dbReference type="Gene3D" id="3.60.15.10">
    <property type="entry name" value="Ribonuclease Z/Hydroxyacylglutathione hydrolase-like"/>
    <property type="match status" value="1"/>
</dbReference>
<comment type="caution">
    <text evidence="1">The sequence shown here is derived from an EMBL/GenBank/DDBJ whole genome shotgun (WGS) entry which is preliminary data.</text>
</comment>
<dbReference type="EMBL" id="NBYN01000015">
    <property type="protein sequence ID" value="OSO94115.1"/>
    <property type="molecule type" value="Genomic_DNA"/>
</dbReference>
<dbReference type="Proteomes" id="UP000192997">
    <property type="component" value="Unassembled WGS sequence"/>
</dbReference>
<gene>
    <name evidence="1" type="ORF">B7O87_04710</name>
</gene>
<evidence type="ECO:0000313" key="2">
    <source>
        <dbReference type="Proteomes" id="UP000192997"/>
    </source>
</evidence>
<keyword evidence="1" id="KW-0378">Hydrolase</keyword>
<dbReference type="PANTHER" id="PTHR36142">
    <property type="entry name" value="METALLO-HYDROLASE/OXIDOREDUCTASE SUPERFAMILY PROTEIN"/>
    <property type="match status" value="1"/>
</dbReference>
<protein>
    <submittedName>
        <fullName evidence="1">Zn-dependent hydrolase</fullName>
    </submittedName>
</protein>
<proteinExistence type="predicted"/>
<dbReference type="GO" id="GO:0016787">
    <property type="term" value="F:hydrolase activity"/>
    <property type="evidence" value="ECO:0007669"/>
    <property type="project" value="UniProtKB-KW"/>
</dbReference>
<reference evidence="2" key="1">
    <citation type="submission" date="2017-04" db="EMBL/GenBank/DDBJ databases">
        <authorList>
            <person name="Abreu V.A."/>
            <person name="Popin R.V."/>
            <person name="Rigonato J."/>
            <person name="Andreote A.P."/>
            <person name="Schaker P.C."/>
            <person name="Hoff-Risseti C."/>
            <person name="Alvarenga D.O."/>
            <person name="Varani A.M."/>
            <person name="Fiore M.F."/>
        </authorList>
    </citation>
    <scope>NUCLEOTIDE SEQUENCE [LARGE SCALE GENOMIC DNA]</scope>
    <source>
        <strain evidence="2">CENA303</strain>
    </source>
</reference>
<sequence length="258" mass="28737">MYFTWLDSNSWLLEIGGWRILLDPWLVGDLTFNNVDWLFKSYRLQDRPIPNNIDLILLSQGLEDHAHPPTLKQLDRHIPVLGSPQAAKVVEKLGYHQVKSLHHGESFTLEDTLNNNLKDQLEIKALPGSPVGPNVRENGYVIRNISNKMSLYYEPHGYHSSALEELSPVDVVITPIINLSLPLLGPVIKGMNSALEVAKLLKPQIMLPTAAGGDVFFDGILSKVLQAQGNVAEFKELLEVNSLSTQVIEPKPGERISV</sequence>
<name>A0A1X4GA89_9CYAN</name>
<dbReference type="PANTHER" id="PTHR36142:SF2">
    <property type="entry name" value="METALLO-HYDROLASE_OXIDOREDUCTASE SUPERFAMILY PROTEIN"/>
    <property type="match status" value="1"/>
</dbReference>
<dbReference type="SUPFAM" id="SSF56281">
    <property type="entry name" value="Metallo-hydrolase/oxidoreductase"/>
    <property type="match status" value="1"/>
</dbReference>
<dbReference type="InterPro" id="IPR036866">
    <property type="entry name" value="RibonucZ/Hydroxyglut_hydro"/>
</dbReference>
<dbReference type="RefSeq" id="WP_009343556.1">
    <property type="nucleotide sequence ID" value="NZ_NBYN01000015.1"/>
</dbReference>
<dbReference type="Pfam" id="PF13483">
    <property type="entry name" value="Lactamase_B_3"/>
    <property type="match status" value="1"/>
</dbReference>